<sequence length="187" mass="20691">MGYTHNFQITRRPTQENWAHLMFDVEHLIKTLPSYHELINLGSDVDKGIVLRGPMGDKKPICNSRKIAFNGDSLTDSACETFLLAPKVMADSCKTARQPYDFVVCASLVLGFLHIPDFVLTSDGDTDDWLPAVSWVRQNINPAAVMPSAIKEVKSNVTAEPPPKSAATQTLSVYFTTMPLSVPDAYF</sequence>
<dbReference type="EMBL" id="PGFZ01000009">
    <property type="protein sequence ID" value="POZ50625.1"/>
    <property type="molecule type" value="Genomic_DNA"/>
</dbReference>
<proteinExistence type="predicted"/>
<name>A0A2S5CIJ7_9GAMM</name>
<gene>
    <name evidence="1" type="ORF">AADEFJLK_03518</name>
</gene>
<reference evidence="1 2" key="1">
    <citation type="submission" date="2017-11" db="EMBL/GenBank/DDBJ databases">
        <title>Draft Genome Sequence of Methylobacter psychrotolerans Sph1T, an Obligate Methanotroph from Low-Temperature Environments.</title>
        <authorList>
            <person name="Oshkin I.Y."/>
            <person name="Miroshnikov K."/>
            <person name="Belova S.E."/>
            <person name="Korzhenkov A."/>
            <person name="Toshchakov S.V."/>
            <person name="Dedysh S.N."/>
        </authorList>
    </citation>
    <scope>NUCLEOTIDE SEQUENCE [LARGE SCALE GENOMIC DNA]</scope>
    <source>
        <strain evidence="1 2">Sph1</strain>
    </source>
</reference>
<evidence type="ECO:0000313" key="2">
    <source>
        <dbReference type="Proteomes" id="UP000237423"/>
    </source>
</evidence>
<dbReference type="Proteomes" id="UP000237423">
    <property type="component" value="Unassembled WGS sequence"/>
</dbReference>
<dbReference type="AlphaFoldDB" id="A0A2S5CIJ7"/>
<comment type="caution">
    <text evidence="1">The sequence shown here is derived from an EMBL/GenBank/DDBJ whole genome shotgun (WGS) entry which is preliminary data.</text>
</comment>
<organism evidence="1 2">
    <name type="scientific">Methylovulum psychrotolerans</name>
    <dbReference type="NCBI Taxonomy" id="1704499"/>
    <lineage>
        <taxon>Bacteria</taxon>
        <taxon>Pseudomonadati</taxon>
        <taxon>Pseudomonadota</taxon>
        <taxon>Gammaproteobacteria</taxon>
        <taxon>Methylococcales</taxon>
        <taxon>Methylococcaceae</taxon>
        <taxon>Methylovulum</taxon>
    </lineage>
</organism>
<evidence type="ECO:0000313" key="1">
    <source>
        <dbReference type="EMBL" id="POZ50625.1"/>
    </source>
</evidence>
<accession>A0A2S5CIJ7</accession>
<dbReference type="RefSeq" id="WP_146054641.1">
    <property type="nucleotide sequence ID" value="NZ_PGFZ01000009.1"/>
</dbReference>
<protein>
    <submittedName>
        <fullName evidence="1">Uncharacterized protein</fullName>
    </submittedName>
</protein>